<accession>A0A843YPB0</accession>
<evidence type="ECO:0008006" key="3">
    <source>
        <dbReference type="Google" id="ProtNLM"/>
    </source>
</evidence>
<dbReference type="PROSITE" id="PS51257">
    <property type="entry name" value="PROKAR_LIPOPROTEIN"/>
    <property type="match status" value="1"/>
</dbReference>
<name>A0A843YPB0_9BURK</name>
<comment type="caution">
    <text evidence="1">The sequence shown here is derived from an EMBL/GenBank/DDBJ whole genome shotgun (WGS) entry which is preliminary data.</text>
</comment>
<keyword evidence="2" id="KW-1185">Reference proteome</keyword>
<protein>
    <recommendedName>
        <fullName evidence="3">Lipoprotein</fullName>
    </recommendedName>
</protein>
<proteinExistence type="predicted"/>
<evidence type="ECO:0000313" key="1">
    <source>
        <dbReference type="EMBL" id="MQQ99816.1"/>
    </source>
</evidence>
<dbReference type="EMBL" id="WINI01000001">
    <property type="protein sequence ID" value="MQQ99816.1"/>
    <property type="molecule type" value="Genomic_DNA"/>
</dbReference>
<dbReference type="AlphaFoldDB" id="A0A843YPB0"/>
<dbReference type="Proteomes" id="UP000451565">
    <property type="component" value="Unassembled WGS sequence"/>
</dbReference>
<organism evidence="1 2">
    <name type="scientific">Glaciimonas soli</name>
    <dbReference type="NCBI Taxonomy" id="2590999"/>
    <lineage>
        <taxon>Bacteria</taxon>
        <taxon>Pseudomonadati</taxon>
        <taxon>Pseudomonadota</taxon>
        <taxon>Betaproteobacteria</taxon>
        <taxon>Burkholderiales</taxon>
        <taxon>Oxalobacteraceae</taxon>
        <taxon>Glaciimonas</taxon>
    </lineage>
</organism>
<sequence>MKRIYVVSTLFLCGCTTQTLPTPSETSAAMMEMVGTYDIYEDRNPIDWKVSQVSLKLQGDDLPVLTIYSSQKQATQLLVKATRCFGRLAQGKKTIYIACRFPSRGGEASLLIYAAPEGVKIPDNNWARADFISKGGYAISYGIGSRSDLKMLANKQ</sequence>
<evidence type="ECO:0000313" key="2">
    <source>
        <dbReference type="Proteomes" id="UP000451565"/>
    </source>
</evidence>
<reference evidence="1 2" key="1">
    <citation type="submission" date="2019-10" db="EMBL/GenBank/DDBJ databases">
        <title>Glaciimonas soli sp. nov., a psychrophilic bacterium isolated from the forest soil of a high elevation mountain in Taiwan.</title>
        <authorList>
            <person name="Wang L.-T."/>
            <person name="Shieh W.Y."/>
        </authorList>
    </citation>
    <scope>NUCLEOTIDE SEQUENCE [LARGE SCALE GENOMIC DNA]</scope>
    <source>
        <strain evidence="1 2">GS1</strain>
    </source>
</reference>
<gene>
    <name evidence="1" type="ORF">GEV47_03840</name>
</gene>